<keyword evidence="1" id="KW-1133">Transmembrane helix</keyword>
<dbReference type="AlphaFoldDB" id="A0A0D6EUS0"/>
<dbReference type="Proteomes" id="UP000064007">
    <property type="component" value="Chromosome 1"/>
</dbReference>
<evidence type="ECO:0000256" key="1">
    <source>
        <dbReference type="SAM" id="Phobius"/>
    </source>
</evidence>
<keyword evidence="1" id="KW-0812">Transmembrane</keyword>
<dbReference type="KEGG" id="mbat:BN1208_0573"/>
<protein>
    <submittedName>
        <fullName evidence="2">Uncharacterized protein</fullName>
    </submittedName>
</protein>
<name>A0A0D6EUS0_9PROT</name>
<proteinExistence type="predicted"/>
<dbReference type="EMBL" id="LN827929">
    <property type="protein sequence ID" value="CEZ19460.1"/>
    <property type="molecule type" value="Genomic_DNA"/>
</dbReference>
<accession>A0A0D6EUS0</accession>
<organism evidence="2 3">
    <name type="scientific">Candidatus Methylopumilus planktonicus</name>
    <dbReference type="NCBI Taxonomy" id="1581557"/>
    <lineage>
        <taxon>Bacteria</taxon>
        <taxon>Pseudomonadati</taxon>
        <taxon>Pseudomonadota</taxon>
        <taxon>Betaproteobacteria</taxon>
        <taxon>Nitrosomonadales</taxon>
        <taxon>Methylophilaceae</taxon>
        <taxon>Candidatus Methylopumilus</taxon>
    </lineage>
</organism>
<gene>
    <name evidence="2" type="ORF">BN1208_0573</name>
</gene>
<keyword evidence="1" id="KW-0472">Membrane</keyword>
<reference evidence="3" key="1">
    <citation type="submission" date="2014-12" db="EMBL/GenBank/DDBJ databases">
        <authorList>
            <person name="Salcher M.M."/>
        </authorList>
    </citation>
    <scope>NUCLEOTIDE SEQUENCE [LARGE SCALE GENOMIC DNA]</scope>
    <source>
        <strain evidence="3">MMS-10A-171</strain>
    </source>
</reference>
<evidence type="ECO:0000313" key="2">
    <source>
        <dbReference type="EMBL" id="CEZ19460.1"/>
    </source>
</evidence>
<feature type="transmembrane region" description="Helical" evidence="1">
    <location>
        <begin position="6"/>
        <end position="25"/>
    </location>
</feature>
<keyword evidence="3" id="KW-1185">Reference proteome</keyword>
<sequence>MNNTILFSTGLFCFFLAIVGVVLTVQEFKNMELKEKLKKKK</sequence>
<evidence type="ECO:0000313" key="3">
    <source>
        <dbReference type="Proteomes" id="UP000064007"/>
    </source>
</evidence>
<dbReference type="HOGENOM" id="CLU_3272603_0_0_4"/>
<dbReference type="RefSeq" id="WP_269446959.1">
    <property type="nucleotide sequence ID" value="NZ_LN827929.1"/>
</dbReference>